<feature type="transmembrane region" description="Helical" evidence="7">
    <location>
        <begin position="268"/>
        <end position="288"/>
    </location>
</feature>
<name>A0A9W9NFW9_9EURO</name>
<dbReference type="Pfam" id="PF01490">
    <property type="entry name" value="Aa_trans"/>
    <property type="match status" value="1"/>
</dbReference>
<feature type="compositionally biased region" description="Basic and acidic residues" evidence="6">
    <location>
        <begin position="11"/>
        <end position="21"/>
    </location>
</feature>
<comment type="subcellular location">
    <subcellularLocation>
        <location evidence="1">Membrane</location>
        <topology evidence="1">Multi-pass membrane protein</topology>
    </subcellularLocation>
</comment>
<dbReference type="EMBL" id="JAPQKR010000004">
    <property type="protein sequence ID" value="KAJ5219207.1"/>
    <property type="molecule type" value="Genomic_DNA"/>
</dbReference>
<organism evidence="9 10">
    <name type="scientific">Penicillium cinerascens</name>
    <dbReference type="NCBI Taxonomy" id="70096"/>
    <lineage>
        <taxon>Eukaryota</taxon>
        <taxon>Fungi</taxon>
        <taxon>Dikarya</taxon>
        <taxon>Ascomycota</taxon>
        <taxon>Pezizomycotina</taxon>
        <taxon>Eurotiomycetes</taxon>
        <taxon>Eurotiomycetidae</taxon>
        <taxon>Eurotiales</taxon>
        <taxon>Aspergillaceae</taxon>
        <taxon>Penicillium</taxon>
    </lineage>
</organism>
<evidence type="ECO:0000256" key="1">
    <source>
        <dbReference type="ARBA" id="ARBA00004141"/>
    </source>
</evidence>
<dbReference type="OrthoDB" id="40134at2759"/>
<evidence type="ECO:0000256" key="5">
    <source>
        <dbReference type="ARBA" id="ARBA00023136"/>
    </source>
</evidence>
<protein>
    <submittedName>
        <fullName evidence="9">Amino acid transporter</fullName>
    </submittedName>
</protein>
<comment type="caution">
    <text evidence="9">The sequence shown here is derived from an EMBL/GenBank/DDBJ whole genome shotgun (WGS) entry which is preliminary data.</text>
</comment>
<dbReference type="InterPro" id="IPR013057">
    <property type="entry name" value="AA_transpt_TM"/>
</dbReference>
<comment type="similarity">
    <text evidence="2">Belongs to the amino acid/polyamine transporter 2 family.</text>
</comment>
<evidence type="ECO:0000256" key="6">
    <source>
        <dbReference type="SAM" id="MobiDB-lite"/>
    </source>
</evidence>
<dbReference type="GO" id="GO:0015179">
    <property type="term" value="F:L-amino acid transmembrane transporter activity"/>
    <property type="evidence" value="ECO:0007669"/>
    <property type="project" value="TreeGrafter"/>
</dbReference>
<keyword evidence="5 7" id="KW-0472">Membrane</keyword>
<feature type="transmembrane region" description="Helical" evidence="7">
    <location>
        <begin position="458"/>
        <end position="478"/>
    </location>
</feature>
<evidence type="ECO:0000256" key="4">
    <source>
        <dbReference type="ARBA" id="ARBA00022989"/>
    </source>
</evidence>
<dbReference type="RefSeq" id="XP_058313780.1">
    <property type="nucleotide sequence ID" value="XM_058448369.1"/>
</dbReference>
<dbReference type="Proteomes" id="UP001150904">
    <property type="component" value="Unassembled WGS sequence"/>
</dbReference>
<evidence type="ECO:0000256" key="7">
    <source>
        <dbReference type="SAM" id="Phobius"/>
    </source>
</evidence>
<feature type="transmembrane region" description="Helical" evidence="7">
    <location>
        <begin position="162"/>
        <end position="183"/>
    </location>
</feature>
<feature type="transmembrane region" description="Helical" evidence="7">
    <location>
        <begin position="412"/>
        <end position="437"/>
    </location>
</feature>
<feature type="transmembrane region" description="Helical" evidence="7">
    <location>
        <begin position="131"/>
        <end position="150"/>
    </location>
</feature>
<feature type="transmembrane region" description="Helical" evidence="7">
    <location>
        <begin position="367"/>
        <end position="392"/>
    </location>
</feature>
<feature type="transmembrane region" description="Helical" evidence="7">
    <location>
        <begin position="204"/>
        <end position="225"/>
    </location>
</feature>
<feature type="transmembrane region" description="Helical" evidence="7">
    <location>
        <begin position="334"/>
        <end position="355"/>
    </location>
</feature>
<feature type="domain" description="Amino acid transporter transmembrane" evidence="8">
    <location>
        <begin position="141"/>
        <end position="504"/>
    </location>
</feature>
<accession>A0A9W9NFW9</accession>
<feature type="transmembrane region" description="Helical" evidence="7">
    <location>
        <begin position="237"/>
        <end position="256"/>
    </location>
</feature>
<evidence type="ECO:0000313" key="9">
    <source>
        <dbReference type="EMBL" id="KAJ5219207.1"/>
    </source>
</evidence>
<dbReference type="AlphaFoldDB" id="A0A9W9NFW9"/>
<sequence length="598" mass="65363">MAQVANLALEGDPRLHEKEREAQDTYVSEQVSAVGLRPQHRKLHDRTVTFEEYHYYAQQTRAEEDLLTEKETGVLSIIFPSKNDQGVQPETKNVTRDASAMNTSSVENRRLITDEEWINASRALRTASRGAIFYLITTDILGPFGLPYAFASMGWGPGIGLYTVFAGLAGYSGYLLWETFLGLDSYQFPIRSYGDIGFRLYGPWLQHLFNILQSIQLVLNVGLIIISNGEALSQAAQFKLCFIICCVIWALVGFVLGQVRTLQKFGWLANAAVWFNLMCMFITMGGAAHTPPNYAGASQAAGHNIGNGSSVAQLPDGSYPPVMTSGGIPDPSDFVATVSGAMQAVFAYGGAMIFPEFMAEMKRPKDFLTGMWAAQTFIYLCYMFYGLFMYGYQGQYSINPTYLGISKYSIQTAGNVFAMLSGVIAAGLYGNIGLKVLYNNILVGLFGAPPLTNNAGKWLWALLIPIYWGIAFVLGAGIPNFSGLTSVVAAFCILHFTYTFPPLLVTLFWIHRAALGDGEGFDPATGNTVRYDRGIKRLARGFASLGRKRMALSIFNIFYFLGALALSALGAYSAITILSASFAESVTNSFVCQSPLDG</sequence>
<proteinExistence type="inferred from homology"/>
<evidence type="ECO:0000256" key="2">
    <source>
        <dbReference type="ARBA" id="ARBA00008066"/>
    </source>
</evidence>
<feature type="transmembrane region" description="Helical" evidence="7">
    <location>
        <begin position="557"/>
        <end position="580"/>
    </location>
</feature>
<gene>
    <name evidence="9" type="ORF">N7498_001306</name>
</gene>
<dbReference type="GeneID" id="83175669"/>
<dbReference type="GO" id="GO:0016020">
    <property type="term" value="C:membrane"/>
    <property type="evidence" value="ECO:0007669"/>
    <property type="project" value="UniProtKB-SubCell"/>
</dbReference>
<keyword evidence="4 7" id="KW-1133">Transmembrane helix</keyword>
<reference evidence="9" key="1">
    <citation type="submission" date="2022-12" db="EMBL/GenBank/DDBJ databases">
        <authorList>
            <person name="Petersen C."/>
        </authorList>
    </citation>
    <scope>NUCLEOTIDE SEQUENCE</scope>
    <source>
        <strain evidence="9">IBT 15544</strain>
    </source>
</reference>
<feature type="region of interest" description="Disordered" evidence="6">
    <location>
        <begin position="1"/>
        <end position="21"/>
    </location>
</feature>
<evidence type="ECO:0000259" key="8">
    <source>
        <dbReference type="Pfam" id="PF01490"/>
    </source>
</evidence>
<reference evidence="9" key="2">
    <citation type="journal article" date="2023" name="IMA Fungus">
        <title>Comparative genomic study of the Penicillium genus elucidates a diverse pangenome and 15 lateral gene transfer events.</title>
        <authorList>
            <person name="Petersen C."/>
            <person name="Sorensen T."/>
            <person name="Nielsen M.R."/>
            <person name="Sondergaard T.E."/>
            <person name="Sorensen J.L."/>
            <person name="Fitzpatrick D.A."/>
            <person name="Frisvad J.C."/>
            <person name="Nielsen K.L."/>
        </authorList>
    </citation>
    <scope>NUCLEOTIDE SEQUENCE</scope>
    <source>
        <strain evidence="9">IBT 15544</strain>
    </source>
</reference>
<keyword evidence="10" id="KW-1185">Reference proteome</keyword>
<feature type="transmembrane region" description="Helical" evidence="7">
    <location>
        <begin position="484"/>
        <end position="510"/>
    </location>
</feature>
<evidence type="ECO:0000256" key="3">
    <source>
        <dbReference type="ARBA" id="ARBA00022692"/>
    </source>
</evidence>
<keyword evidence="3 7" id="KW-0812">Transmembrane</keyword>
<evidence type="ECO:0000313" key="10">
    <source>
        <dbReference type="Proteomes" id="UP001150904"/>
    </source>
</evidence>
<dbReference type="PANTHER" id="PTHR22950:SF461">
    <property type="entry name" value="AMINO ACID TRANSPORTER TRANSMEMBRANE DOMAIN-CONTAINING PROTEIN"/>
    <property type="match status" value="1"/>
</dbReference>
<dbReference type="PANTHER" id="PTHR22950">
    <property type="entry name" value="AMINO ACID TRANSPORTER"/>
    <property type="match status" value="1"/>
</dbReference>